<dbReference type="GO" id="GO:0012505">
    <property type="term" value="C:endomembrane system"/>
    <property type="evidence" value="ECO:0007669"/>
    <property type="project" value="UniProtKB-SubCell"/>
</dbReference>
<feature type="transmembrane region" description="Helical" evidence="12">
    <location>
        <begin position="141"/>
        <end position="159"/>
    </location>
</feature>
<comment type="catalytic activity">
    <reaction evidence="10">
        <text>CDP-N,N-dimethylethanolamine + a 1,2-diacyl-sn-glycerol = a 1,2-diacyl-sn-glycero-3-phospho-N,N-dimethylethanolamine + CMP + H(+)</text>
        <dbReference type="Rhea" id="RHEA:33775"/>
        <dbReference type="ChEBI" id="CHEBI:15378"/>
        <dbReference type="ChEBI" id="CHEBI:17815"/>
        <dbReference type="ChEBI" id="CHEBI:60377"/>
        <dbReference type="ChEBI" id="CHEBI:64572"/>
        <dbReference type="ChEBI" id="CHEBI:65117"/>
    </reaction>
    <physiologicalReaction direction="left-to-right" evidence="10">
        <dbReference type="Rhea" id="RHEA:33776"/>
    </physiologicalReaction>
</comment>
<dbReference type="FunFam" id="1.20.120.1760:FF:000012">
    <property type="entry name" value="sn-1,2-diacylglycerol cholinephosphotransferase"/>
    <property type="match status" value="1"/>
</dbReference>
<feature type="transmembrane region" description="Helical" evidence="12">
    <location>
        <begin position="289"/>
        <end position="309"/>
    </location>
</feature>
<evidence type="ECO:0000256" key="10">
    <source>
        <dbReference type="ARBA" id="ARBA00051857"/>
    </source>
</evidence>
<evidence type="ECO:0000313" key="13">
    <source>
        <dbReference type="EMBL" id="RKP22804.1"/>
    </source>
</evidence>
<evidence type="ECO:0000256" key="3">
    <source>
        <dbReference type="ARBA" id="ARBA00010441"/>
    </source>
</evidence>
<dbReference type="PANTHER" id="PTHR10414">
    <property type="entry name" value="ETHANOLAMINEPHOSPHOTRANSFERASE"/>
    <property type="match status" value="1"/>
</dbReference>
<feature type="transmembrane region" description="Helical" evidence="12">
    <location>
        <begin position="230"/>
        <end position="250"/>
    </location>
</feature>
<keyword evidence="7 12" id="KW-0472">Membrane</keyword>
<evidence type="ECO:0000256" key="6">
    <source>
        <dbReference type="ARBA" id="ARBA00022989"/>
    </source>
</evidence>
<gene>
    <name evidence="13" type="ORF">SYNPS1DRAFT_25310</name>
</gene>
<dbReference type="PANTHER" id="PTHR10414:SF37">
    <property type="entry name" value="BB IN A BOXCAR, ISOFORM C"/>
    <property type="match status" value="1"/>
</dbReference>
<evidence type="ECO:0000256" key="1">
    <source>
        <dbReference type="ARBA" id="ARBA00001946"/>
    </source>
</evidence>
<feature type="transmembrane region" description="Helical" evidence="12">
    <location>
        <begin position="262"/>
        <end position="282"/>
    </location>
</feature>
<feature type="transmembrane region" description="Helical" evidence="12">
    <location>
        <begin position="325"/>
        <end position="346"/>
    </location>
</feature>
<proteinExistence type="inferred from homology"/>
<dbReference type="AlphaFoldDB" id="A0A4P9YSR5"/>
<organism evidence="13 14">
    <name type="scientific">Syncephalis pseudoplumigaleata</name>
    <dbReference type="NCBI Taxonomy" id="1712513"/>
    <lineage>
        <taxon>Eukaryota</taxon>
        <taxon>Fungi</taxon>
        <taxon>Fungi incertae sedis</taxon>
        <taxon>Zoopagomycota</taxon>
        <taxon>Zoopagomycotina</taxon>
        <taxon>Zoopagomycetes</taxon>
        <taxon>Zoopagales</taxon>
        <taxon>Piptocephalidaceae</taxon>
        <taxon>Syncephalis</taxon>
    </lineage>
</organism>
<dbReference type="InterPro" id="IPR014472">
    <property type="entry name" value="CHOPT"/>
</dbReference>
<protein>
    <recommendedName>
        <fullName evidence="9">diacylglycerol cholinephosphotransferase</fullName>
        <ecNumber evidence="9">2.7.8.2</ecNumber>
    </recommendedName>
</protein>
<dbReference type="Gene3D" id="1.20.120.1760">
    <property type="match status" value="1"/>
</dbReference>
<evidence type="ECO:0000256" key="12">
    <source>
        <dbReference type="SAM" id="Phobius"/>
    </source>
</evidence>
<evidence type="ECO:0000256" key="11">
    <source>
        <dbReference type="RuleBase" id="RU003750"/>
    </source>
</evidence>
<name>A0A4P9YSR5_9FUNG</name>
<evidence type="ECO:0000256" key="7">
    <source>
        <dbReference type="ARBA" id="ARBA00023136"/>
    </source>
</evidence>
<evidence type="ECO:0000256" key="5">
    <source>
        <dbReference type="ARBA" id="ARBA00022692"/>
    </source>
</evidence>
<feature type="transmembrane region" description="Helical" evidence="12">
    <location>
        <begin position="179"/>
        <end position="198"/>
    </location>
</feature>
<dbReference type="InterPro" id="IPR043130">
    <property type="entry name" value="CDP-OH_PTrfase_TM_dom"/>
</dbReference>
<dbReference type="EC" id="2.7.8.2" evidence="9"/>
<feature type="transmembrane region" description="Helical" evidence="12">
    <location>
        <begin position="43"/>
        <end position="67"/>
    </location>
</feature>
<evidence type="ECO:0000256" key="4">
    <source>
        <dbReference type="ARBA" id="ARBA00022679"/>
    </source>
</evidence>
<evidence type="ECO:0000256" key="9">
    <source>
        <dbReference type="ARBA" id="ARBA00038987"/>
    </source>
</evidence>
<keyword evidence="14" id="KW-1185">Reference proteome</keyword>
<dbReference type="InterPro" id="IPR000462">
    <property type="entry name" value="CDP-OH_P_trans"/>
</dbReference>
<accession>A0A4P9YSR5</accession>
<comment type="subcellular location">
    <subcellularLocation>
        <location evidence="2">Endomembrane system</location>
        <topology evidence="2">Multi-pass membrane protein</topology>
    </subcellularLocation>
</comment>
<keyword evidence="5 12" id="KW-0812">Transmembrane</keyword>
<comment type="pathway">
    <text evidence="8">Phospholipid metabolism; phosphatidylcholine biosynthesis; phosphatidylcholine from phosphocholine: step 2/2.</text>
</comment>
<evidence type="ECO:0000256" key="8">
    <source>
        <dbReference type="ARBA" id="ARBA00037890"/>
    </source>
</evidence>
<evidence type="ECO:0000313" key="14">
    <source>
        <dbReference type="Proteomes" id="UP000278143"/>
    </source>
</evidence>
<dbReference type="InterPro" id="IPR048254">
    <property type="entry name" value="CDP_ALCOHOL_P_TRANSF_CS"/>
</dbReference>
<comment type="similarity">
    <text evidence="3 11">Belongs to the CDP-alcohol phosphatidyltransferase class-I family.</text>
</comment>
<dbReference type="Proteomes" id="UP000278143">
    <property type="component" value="Unassembled WGS sequence"/>
</dbReference>
<evidence type="ECO:0000256" key="2">
    <source>
        <dbReference type="ARBA" id="ARBA00004127"/>
    </source>
</evidence>
<dbReference type="PIRSF" id="PIRSF015665">
    <property type="entry name" value="CHOPT"/>
    <property type="match status" value="1"/>
</dbReference>
<dbReference type="PROSITE" id="PS00379">
    <property type="entry name" value="CDP_ALCOHOL_P_TRANSF"/>
    <property type="match status" value="1"/>
</dbReference>
<dbReference type="Pfam" id="PF01066">
    <property type="entry name" value="CDP-OH_P_transf"/>
    <property type="match status" value="1"/>
</dbReference>
<dbReference type="GO" id="GO:0004142">
    <property type="term" value="F:diacylglycerol cholinephosphotransferase activity"/>
    <property type="evidence" value="ECO:0007669"/>
    <property type="project" value="UniProtKB-EC"/>
</dbReference>
<dbReference type="OrthoDB" id="196717at2759"/>
<reference evidence="14" key="1">
    <citation type="journal article" date="2018" name="Nat. Microbiol.">
        <title>Leveraging single-cell genomics to expand the fungal tree of life.</title>
        <authorList>
            <person name="Ahrendt S.R."/>
            <person name="Quandt C.A."/>
            <person name="Ciobanu D."/>
            <person name="Clum A."/>
            <person name="Salamov A."/>
            <person name="Andreopoulos B."/>
            <person name="Cheng J.F."/>
            <person name="Woyke T."/>
            <person name="Pelin A."/>
            <person name="Henrissat B."/>
            <person name="Reynolds N.K."/>
            <person name="Benny G.L."/>
            <person name="Smith M.E."/>
            <person name="James T.Y."/>
            <person name="Grigoriev I.V."/>
        </authorList>
    </citation>
    <scope>NUCLEOTIDE SEQUENCE [LARGE SCALE GENOMIC DNA]</scope>
    <source>
        <strain evidence="14">Benny S71-1</strain>
    </source>
</reference>
<dbReference type="EMBL" id="KZ991652">
    <property type="protein sequence ID" value="RKP22804.1"/>
    <property type="molecule type" value="Genomic_DNA"/>
</dbReference>
<comment type="cofactor">
    <cofactor evidence="1">
        <name>Mg(2+)</name>
        <dbReference type="ChEBI" id="CHEBI:18420"/>
    </cofactor>
</comment>
<dbReference type="GO" id="GO:0016020">
    <property type="term" value="C:membrane"/>
    <property type="evidence" value="ECO:0007669"/>
    <property type="project" value="InterPro"/>
</dbReference>
<keyword evidence="4 11" id="KW-0808">Transferase</keyword>
<sequence length="369" mass="41209">MAYLSEAQLQNLHKYKYSGVDKSLVSKYILQPYWTRLVKLFPLWMAPNLITLLGFSCVVFNMLLVLYYDHDLSGQCPNWVYYSAALGIWIYQSFDAIDGKQARRTGTSGPLGELFDHGCDALNTSVGTIIVTEALQLRQSWWTVISIFTALANFYLSTWEEYHTGTLYLSYFSGPVEGVLILIASLLLTGYAGPSVWLQSYKQLLGLGELLPDGLVPDMQLNHLTIISQLFGAIAGLAPFGALSVVAYAWLRTSPELLTRHLIAFILYIGATFGIMVGRIILAHVVKSAFPYFHITYVPLLFGAVNALLPRLNIPPIVPFVHETAYLHASLALVGAAYVYFCMTVIRDICRYLDINCLSIKQKTGKKDH</sequence>
<keyword evidence="6 12" id="KW-1133">Transmembrane helix</keyword>